<evidence type="ECO:0000259" key="1">
    <source>
        <dbReference type="PROSITE" id="PS50404"/>
    </source>
</evidence>
<dbReference type="EC" id="2.5.1.18" evidence="3"/>
<dbReference type="PROSITE" id="PS50404">
    <property type="entry name" value="GST_NTER"/>
    <property type="match status" value="1"/>
</dbReference>
<dbReference type="PANTHER" id="PTHR44051">
    <property type="entry name" value="GLUTATHIONE S-TRANSFERASE-RELATED"/>
    <property type="match status" value="1"/>
</dbReference>
<dbReference type="SFLD" id="SFLDG00358">
    <property type="entry name" value="Main_(cytGST)"/>
    <property type="match status" value="1"/>
</dbReference>
<protein>
    <submittedName>
        <fullName evidence="3">Glutathione S-transferase</fullName>
        <ecNumber evidence="3">2.5.1.18</ecNumber>
    </submittedName>
</protein>
<dbReference type="EMBL" id="JAGGJU010000004">
    <property type="protein sequence ID" value="MBP1850229.1"/>
    <property type="molecule type" value="Genomic_DNA"/>
</dbReference>
<dbReference type="InterPro" id="IPR010987">
    <property type="entry name" value="Glutathione-S-Trfase_C-like"/>
</dbReference>
<dbReference type="CDD" id="cd03207">
    <property type="entry name" value="GST_C_8"/>
    <property type="match status" value="1"/>
</dbReference>
<evidence type="ECO:0000259" key="2">
    <source>
        <dbReference type="PROSITE" id="PS50405"/>
    </source>
</evidence>
<dbReference type="SUPFAM" id="SSF47616">
    <property type="entry name" value="GST C-terminal domain-like"/>
    <property type="match status" value="1"/>
</dbReference>
<dbReference type="PANTHER" id="PTHR44051:SF8">
    <property type="entry name" value="GLUTATHIONE S-TRANSFERASE GSTA"/>
    <property type="match status" value="1"/>
</dbReference>
<dbReference type="InterPro" id="IPR004045">
    <property type="entry name" value="Glutathione_S-Trfase_N"/>
</dbReference>
<comment type="caution">
    <text evidence="3">The sequence shown here is derived from an EMBL/GenBank/DDBJ whole genome shotgun (WGS) entry which is preliminary data.</text>
</comment>
<name>A0ABS4DX09_9HYPH</name>
<dbReference type="SUPFAM" id="SSF52833">
    <property type="entry name" value="Thioredoxin-like"/>
    <property type="match status" value="1"/>
</dbReference>
<feature type="domain" description="GST C-terminal" evidence="2">
    <location>
        <begin position="95"/>
        <end position="218"/>
    </location>
</feature>
<dbReference type="InterPro" id="IPR036249">
    <property type="entry name" value="Thioredoxin-like_sf"/>
</dbReference>
<dbReference type="InterPro" id="IPR040079">
    <property type="entry name" value="Glutathione_S-Trfase"/>
</dbReference>
<proteinExistence type="predicted"/>
<dbReference type="Pfam" id="PF13409">
    <property type="entry name" value="GST_N_2"/>
    <property type="match status" value="1"/>
</dbReference>
<dbReference type="PROSITE" id="PS50405">
    <property type="entry name" value="GST_CTER"/>
    <property type="match status" value="1"/>
</dbReference>
<dbReference type="Proteomes" id="UP000759443">
    <property type="component" value="Unassembled WGS sequence"/>
</dbReference>
<organism evidence="3 4">
    <name type="scientific">Rhizobium halophytocola</name>
    <dbReference type="NCBI Taxonomy" id="735519"/>
    <lineage>
        <taxon>Bacteria</taxon>
        <taxon>Pseudomonadati</taxon>
        <taxon>Pseudomonadota</taxon>
        <taxon>Alphaproteobacteria</taxon>
        <taxon>Hyphomicrobiales</taxon>
        <taxon>Rhizobiaceae</taxon>
        <taxon>Rhizobium/Agrobacterium group</taxon>
        <taxon>Rhizobium</taxon>
    </lineage>
</organism>
<dbReference type="Gene3D" id="3.40.30.10">
    <property type="entry name" value="Glutaredoxin"/>
    <property type="match status" value="1"/>
</dbReference>
<sequence length="219" mass="24172">MLTVYGVYRSRATRLFWLIEELGIAFTQVPVIQAYRLDDPMAADAPLNTRSPDFLRVNPFGAIPTIDDDGLVLHESLAIPLYLAKKHGGPLGPADLAEDALMLQWSLFAATEIEANALKLYYLCAEGRLDHEAGKAVAKALVRLLDRPLKALAARLADHPFLVGDRFTVADINVAEIVRYASSHAPVMHAHPVVAAWLKHCQARPAFQAMWARREAEAL</sequence>
<reference evidence="3 4" key="1">
    <citation type="submission" date="2021-03" db="EMBL/GenBank/DDBJ databases">
        <title>Genomic Encyclopedia of Type Strains, Phase IV (KMG-IV): sequencing the most valuable type-strain genomes for metagenomic binning, comparative biology and taxonomic classification.</title>
        <authorList>
            <person name="Goeker M."/>
        </authorList>
    </citation>
    <scope>NUCLEOTIDE SEQUENCE [LARGE SCALE GENOMIC DNA]</scope>
    <source>
        <strain evidence="3 4">DSM 21600</strain>
    </source>
</reference>
<evidence type="ECO:0000313" key="3">
    <source>
        <dbReference type="EMBL" id="MBP1850229.1"/>
    </source>
</evidence>
<keyword evidence="3" id="KW-0808">Transferase</keyword>
<evidence type="ECO:0000313" key="4">
    <source>
        <dbReference type="Proteomes" id="UP000759443"/>
    </source>
</evidence>
<dbReference type="CDD" id="cd03046">
    <property type="entry name" value="GST_N_GTT1_like"/>
    <property type="match status" value="1"/>
</dbReference>
<dbReference type="InterPro" id="IPR036282">
    <property type="entry name" value="Glutathione-S-Trfase_C_sf"/>
</dbReference>
<dbReference type="InterPro" id="IPR004046">
    <property type="entry name" value="GST_C"/>
</dbReference>
<dbReference type="Pfam" id="PF00043">
    <property type="entry name" value="GST_C"/>
    <property type="match status" value="1"/>
</dbReference>
<feature type="domain" description="GST N-terminal" evidence="1">
    <location>
        <begin position="1"/>
        <end position="91"/>
    </location>
</feature>
<dbReference type="RefSeq" id="WP_209943858.1">
    <property type="nucleotide sequence ID" value="NZ_JAGGJU010000004.1"/>
</dbReference>
<dbReference type="GO" id="GO:0004364">
    <property type="term" value="F:glutathione transferase activity"/>
    <property type="evidence" value="ECO:0007669"/>
    <property type="project" value="UniProtKB-EC"/>
</dbReference>
<gene>
    <name evidence="3" type="ORF">J2Z17_001663</name>
</gene>
<accession>A0ABS4DX09</accession>
<keyword evidence="4" id="KW-1185">Reference proteome</keyword>
<dbReference type="Gene3D" id="1.20.1050.10">
    <property type="match status" value="1"/>
</dbReference>
<dbReference type="SFLD" id="SFLDS00019">
    <property type="entry name" value="Glutathione_Transferase_(cytos"/>
    <property type="match status" value="1"/>
</dbReference>